<dbReference type="OrthoDB" id="67027at2759"/>
<feature type="domain" description="RNase III" evidence="1">
    <location>
        <begin position="12"/>
        <end position="131"/>
    </location>
</feature>
<gene>
    <name evidence="2" type="ORF">PENSUB_13630</name>
</gene>
<organism evidence="2 3">
    <name type="scientific">Penicillium subrubescens</name>
    <dbReference type="NCBI Taxonomy" id="1316194"/>
    <lineage>
        <taxon>Eukaryota</taxon>
        <taxon>Fungi</taxon>
        <taxon>Dikarya</taxon>
        <taxon>Ascomycota</taxon>
        <taxon>Pezizomycotina</taxon>
        <taxon>Eurotiomycetes</taxon>
        <taxon>Eurotiomycetidae</taxon>
        <taxon>Eurotiales</taxon>
        <taxon>Aspergillaceae</taxon>
        <taxon>Penicillium</taxon>
    </lineage>
</organism>
<dbReference type="PROSITE" id="PS50142">
    <property type="entry name" value="RNASE_3_2"/>
    <property type="match status" value="1"/>
</dbReference>
<evidence type="ECO:0000259" key="1">
    <source>
        <dbReference type="PROSITE" id="PS50142"/>
    </source>
</evidence>
<accession>A0A1Q5SNI6</accession>
<evidence type="ECO:0000313" key="2">
    <source>
        <dbReference type="EMBL" id="OKO89564.1"/>
    </source>
</evidence>
<dbReference type="InterPro" id="IPR036389">
    <property type="entry name" value="RNase_III_sf"/>
</dbReference>
<dbReference type="AlphaFoldDB" id="A0A1Q5SNI6"/>
<dbReference type="InterPro" id="IPR000999">
    <property type="entry name" value="RNase_III_dom"/>
</dbReference>
<proteinExistence type="predicted"/>
<dbReference type="SMART" id="SM00535">
    <property type="entry name" value="RIBOc"/>
    <property type="match status" value="1"/>
</dbReference>
<dbReference type="GO" id="GO:0004525">
    <property type="term" value="F:ribonuclease III activity"/>
    <property type="evidence" value="ECO:0007669"/>
    <property type="project" value="InterPro"/>
</dbReference>
<name>A0A1Q5SNI6_9EURO</name>
<dbReference type="GO" id="GO:0006396">
    <property type="term" value="P:RNA processing"/>
    <property type="evidence" value="ECO:0007669"/>
    <property type="project" value="InterPro"/>
</dbReference>
<evidence type="ECO:0000313" key="3">
    <source>
        <dbReference type="Proteomes" id="UP000186955"/>
    </source>
</evidence>
<comment type="caution">
    <text evidence="2">The sequence shown here is derived from an EMBL/GenBank/DDBJ whole genome shotgun (WGS) entry which is preliminary data.</text>
</comment>
<protein>
    <recommendedName>
        <fullName evidence="1">RNase III domain-containing protein</fullName>
    </recommendedName>
</protein>
<dbReference type="Gene3D" id="1.10.1520.10">
    <property type="entry name" value="Ribonuclease III domain"/>
    <property type="match status" value="1"/>
</dbReference>
<dbReference type="STRING" id="1316194.A0A1Q5SNI6"/>
<dbReference type="CDD" id="cd00593">
    <property type="entry name" value="RIBOc"/>
    <property type="match status" value="1"/>
</dbReference>
<reference evidence="2 3" key="1">
    <citation type="submission" date="2016-10" db="EMBL/GenBank/DDBJ databases">
        <title>Genome sequence of the ascomycete fungus Penicillium subrubescens.</title>
        <authorList>
            <person name="De Vries R.P."/>
            <person name="Peng M."/>
            <person name="Dilokpimol A."/>
            <person name="Hilden K."/>
            <person name="Makela M.R."/>
            <person name="Grigoriev I."/>
            <person name="Riley R."/>
            <person name="Granchi Z."/>
        </authorList>
    </citation>
    <scope>NUCLEOTIDE SEQUENCE [LARGE SCALE GENOMIC DNA]</scope>
    <source>
        <strain evidence="2 3">CBS 132785</strain>
    </source>
</reference>
<dbReference type="Pfam" id="PF00636">
    <property type="entry name" value="Ribonuclease_3"/>
    <property type="match status" value="1"/>
</dbReference>
<sequence>MSDFIFHSAQRIREVEEIIGYEFKDKILLDRALQAAGFGLLREGNKPLALIGDATLKLIIRMMGYETNASIGRTTQLHDTWAANENLWQIGFAKRLDTFIHLNPSSRGVVQDRLMATTMEAILGAVYLDGQKDIAAVLRVVLYLGLTDDA</sequence>
<keyword evidence="3" id="KW-1185">Reference proteome</keyword>
<dbReference type="Proteomes" id="UP000186955">
    <property type="component" value="Unassembled WGS sequence"/>
</dbReference>
<dbReference type="SUPFAM" id="SSF69065">
    <property type="entry name" value="RNase III domain-like"/>
    <property type="match status" value="1"/>
</dbReference>
<dbReference type="EMBL" id="MNBE01000773">
    <property type="protein sequence ID" value="OKO89564.1"/>
    <property type="molecule type" value="Genomic_DNA"/>
</dbReference>